<gene>
    <name evidence="15" type="ORF">BXYJ_LOCUS4483</name>
</gene>
<keyword evidence="10" id="KW-0969">Cilium</keyword>
<dbReference type="PANTHER" id="PTHR13306">
    <property type="entry name" value="TRANSMEMBRANE PROTEIN 138"/>
    <property type="match status" value="1"/>
</dbReference>
<dbReference type="EMBL" id="CAJFDI010000002">
    <property type="protein sequence ID" value="CAD5216345.1"/>
    <property type="molecule type" value="Genomic_DNA"/>
</dbReference>
<dbReference type="Proteomes" id="UP000095284">
    <property type="component" value="Unplaced"/>
</dbReference>
<evidence type="ECO:0000256" key="10">
    <source>
        <dbReference type="ARBA" id="ARBA00023069"/>
    </source>
</evidence>
<dbReference type="Proteomes" id="UP000582659">
    <property type="component" value="Unassembled WGS sequence"/>
</dbReference>
<dbReference type="PANTHER" id="PTHR13306:SF6">
    <property type="entry name" value="TRANSMEMBRANE PROTEIN 138"/>
    <property type="match status" value="1"/>
</dbReference>
<organism evidence="16 18">
    <name type="scientific">Bursaphelenchus xylophilus</name>
    <name type="common">Pinewood nematode worm</name>
    <name type="synonym">Aphelenchoides xylophilus</name>
    <dbReference type="NCBI Taxonomy" id="6326"/>
    <lineage>
        <taxon>Eukaryota</taxon>
        <taxon>Metazoa</taxon>
        <taxon>Ecdysozoa</taxon>
        <taxon>Nematoda</taxon>
        <taxon>Chromadorea</taxon>
        <taxon>Rhabditida</taxon>
        <taxon>Tylenchina</taxon>
        <taxon>Tylenchomorpha</taxon>
        <taxon>Aphelenchoidea</taxon>
        <taxon>Aphelenchoididae</taxon>
        <taxon>Bursaphelenchus</taxon>
    </lineage>
</organism>
<dbReference type="OrthoDB" id="189688at2759"/>
<dbReference type="eggNOG" id="ENOG502RWE6">
    <property type="taxonomic scope" value="Eukaryota"/>
</dbReference>
<sequence>MTTKYNLVMPLHMIIILTDISFNCAATIAYDKNTAQLMIFILQDIFLVMGVIVLLITFSSTFVFRAGLIEVLAKEFWFTLLISSCYLVSSIVLHVLSLKDRWNVKKYTWPTHLHAVYLTQRTLSVVYYFCYKRSSLWLSNPIYHKDSEWLREQIRERF</sequence>
<evidence type="ECO:0000256" key="8">
    <source>
        <dbReference type="ARBA" id="ARBA00022794"/>
    </source>
</evidence>
<keyword evidence="9 14" id="KW-1133">Transmembrane helix</keyword>
<keyword evidence="17" id="KW-1185">Reference proteome</keyword>
<evidence type="ECO:0000256" key="9">
    <source>
        <dbReference type="ARBA" id="ARBA00022989"/>
    </source>
</evidence>
<protein>
    <recommendedName>
        <fullName evidence="5">Transmembrane protein 138</fullName>
    </recommendedName>
</protein>
<evidence type="ECO:0000256" key="1">
    <source>
        <dbReference type="ARBA" id="ARBA00003709"/>
    </source>
</evidence>
<comment type="function">
    <text evidence="1">Required for ciliogenesis.</text>
</comment>
<comment type="similarity">
    <text evidence="4">Belongs to the TMEM138 family.</text>
</comment>
<dbReference type="AlphaFoldDB" id="A0A1I7SWF8"/>
<dbReference type="Proteomes" id="UP000659654">
    <property type="component" value="Unassembled WGS sequence"/>
</dbReference>
<dbReference type="GO" id="GO:0005774">
    <property type="term" value="C:vacuolar membrane"/>
    <property type="evidence" value="ECO:0007669"/>
    <property type="project" value="UniProtKB-SubCell"/>
</dbReference>
<reference evidence="18" key="1">
    <citation type="submission" date="2016-11" db="UniProtKB">
        <authorList>
            <consortium name="WormBaseParasite"/>
        </authorList>
    </citation>
    <scope>IDENTIFICATION</scope>
</reference>
<keyword evidence="7 14" id="KW-0812">Transmembrane</keyword>
<proteinExistence type="inferred from homology"/>
<evidence type="ECO:0000256" key="4">
    <source>
        <dbReference type="ARBA" id="ARBA00010572"/>
    </source>
</evidence>
<dbReference type="GO" id="GO:0005929">
    <property type="term" value="C:cilium"/>
    <property type="evidence" value="ECO:0007669"/>
    <property type="project" value="UniProtKB-SubCell"/>
</dbReference>
<keyword evidence="11 14" id="KW-0472">Membrane</keyword>
<dbReference type="InterPro" id="IPR024133">
    <property type="entry name" value="TM_138"/>
</dbReference>
<keyword evidence="13" id="KW-0966">Cell projection</keyword>
<dbReference type="Pfam" id="PF14935">
    <property type="entry name" value="TMEM138"/>
    <property type="match status" value="1"/>
</dbReference>
<dbReference type="GO" id="GO:0030030">
    <property type="term" value="P:cell projection organization"/>
    <property type="evidence" value="ECO:0007669"/>
    <property type="project" value="UniProtKB-KW"/>
</dbReference>
<keyword evidence="12" id="KW-0325">Glycoprotein</keyword>
<evidence type="ECO:0000256" key="7">
    <source>
        <dbReference type="ARBA" id="ARBA00022692"/>
    </source>
</evidence>
<evidence type="ECO:0000313" key="15">
    <source>
        <dbReference type="EMBL" id="CAD5216345.1"/>
    </source>
</evidence>
<name>A0A1I7SWF8_BURXY</name>
<evidence type="ECO:0000256" key="2">
    <source>
        <dbReference type="ARBA" id="ARBA00004128"/>
    </source>
</evidence>
<evidence type="ECO:0000256" key="6">
    <source>
        <dbReference type="ARBA" id="ARBA00022554"/>
    </source>
</evidence>
<evidence type="ECO:0000256" key="12">
    <source>
        <dbReference type="ARBA" id="ARBA00023180"/>
    </source>
</evidence>
<accession>A0A1I7SWF8</accession>
<keyword evidence="6" id="KW-0926">Vacuole</keyword>
<evidence type="ECO:0000256" key="11">
    <source>
        <dbReference type="ARBA" id="ARBA00023136"/>
    </source>
</evidence>
<evidence type="ECO:0000256" key="5">
    <source>
        <dbReference type="ARBA" id="ARBA00014515"/>
    </source>
</evidence>
<dbReference type="EMBL" id="CAJFCV020000002">
    <property type="protein sequence ID" value="CAG9099349.1"/>
    <property type="molecule type" value="Genomic_DNA"/>
</dbReference>
<evidence type="ECO:0000313" key="18">
    <source>
        <dbReference type="WBParaSite" id="BXY_1738900.1"/>
    </source>
</evidence>
<evidence type="ECO:0000256" key="13">
    <source>
        <dbReference type="ARBA" id="ARBA00023273"/>
    </source>
</evidence>
<evidence type="ECO:0000313" key="17">
    <source>
        <dbReference type="Proteomes" id="UP000659654"/>
    </source>
</evidence>
<evidence type="ECO:0000313" key="16">
    <source>
        <dbReference type="Proteomes" id="UP000095284"/>
    </source>
</evidence>
<reference evidence="15" key="2">
    <citation type="submission" date="2020-09" db="EMBL/GenBank/DDBJ databases">
        <authorList>
            <person name="Kikuchi T."/>
        </authorList>
    </citation>
    <scope>NUCLEOTIDE SEQUENCE</scope>
    <source>
        <strain evidence="15">Ka4C1</strain>
    </source>
</reference>
<feature type="transmembrane region" description="Helical" evidence="14">
    <location>
        <begin position="37"/>
        <end position="64"/>
    </location>
</feature>
<keyword evidence="8" id="KW-0970">Cilium biogenesis/degradation</keyword>
<dbReference type="WBParaSite" id="BXY_1738900.1">
    <property type="protein sequence ID" value="BXY_1738900.1"/>
    <property type="gene ID" value="BXY_1738900"/>
</dbReference>
<evidence type="ECO:0000256" key="14">
    <source>
        <dbReference type="SAM" id="Phobius"/>
    </source>
</evidence>
<evidence type="ECO:0000256" key="3">
    <source>
        <dbReference type="ARBA" id="ARBA00004138"/>
    </source>
</evidence>
<comment type="subcellular location">
    <subcellularLocation>
        <location evidence="3">Cell projection</location>
        <location evidence="3">Cilium</location>
    </subcellularLocation>
    <subcellularLocation>
        <location evidence="2">Vacuole membrane</location>
        <topology evidence="2">Multi-pass membrane protein</topology>
    </subcellularLocation>
</comment>
<feature type="transmembrane region" description="Helical" evidence="14">
    <location>
        <begin position="76"/>
        <end position="96"/>
    </location>
</feature>